<protein>
    <submittedName>
        <fullName evidence="8">MMPL family transporter</fullName>
    </submittedName>
</protein>
<dbReference type="PROSITE" id="PS50156">
    <property type="entry name" value="SSD"/>
    <property type="match status" value="1"/>
</dbReference>
<evidence type="ECO:0000256" key="1">
    <source>
        <dbReference type="ARBA" id="ARBA00004651"/>
    </source>
</evidence>
<dbReference type="InterPro" id="IPR004869">
    <property type="entry name" value="MMPL_dom"/>
</dbReference>
<dbReference type="RefSeq" id="WP_344784690.1">
    <property type="nucleotide sequence ID" value="NZ_BAAAZW010000008.1"/>
</dbReference>
<evidence type="ECO:0000256" key="4">
    <source>
        <dbReference type="ARBA" id="ARBA00022989"/>
    </source>
</evidence>
<feature type="transmembrane region" description="Helical" evidence="6">
    <location>
        <begin position="17"/>
        <end position="37"/>
    </location>
</feature>
<keyword evidence="2" id="KW-1003">Cell membrane</keyword>
<evidence type="ECO:0000259" key="7">
    <source>
        <dbReference type="PROSITE" id="PS50156"/>
    </source>
</evidence>
<proteinExistence type="predicted"/>
<evidence type="ECO:0000256" key="6">
    <source>
        <dbReference type="SAM" id="Phobius"/>
    </source>
</evidence>
<evidence type="ECO:0000256" key="5">
    <source>
        <dbReference type="ARBA" id="ARBA00023136"/>
    </source>
</evidence>
<dbReference type="PANTHER" id="PTHR33406">
    <property type="entry name" value="MEMBRANE PROTEIN MJ1562-RELATED"/>
    <property type="match status" value="1"/>
</dbReference>
<comment type="caution">
    <text evidence="8">The sequence shown here is derived from an EMBL/GenBank/DDBJ whole genome shotgun (WGS) entry which is preliminary data.</text>
</comment>
<feature type="transmembrane region" description="Helical" evidence="6">
    <location>
        <begin position="189"/>
        <end position="220"/>
    </location>
</feature>
<evidence type="ECO:0000313" key="9">
    <source>
        <dbReference type="Proteomes" id="UP001418444"/>
    </source>
</evidence>
<keyword evidence="4 6" id="KW-1133">Transmembrane helix</keyword>
<accession>A0ABP7PG75</accession>
<name>A0ABP7PG75_9ACTN</name>
<feature type="transmembrane region" description="Helical" evidence="6">
    <location>
        <begin position="376"/>
        <end position="393"/>
    </location>
</feature>
<dbReference type="Pfam" id="PF03176">
    <property type="entry name" value="MMPL"/>
    <property type="match status" value="2"/>
</dbReference>
<dbReference type="SUPFAM" id="SSF82866">
    <property type="entry name" value="Multidrug efflux transporter AcrB transmembrane domain"/>
    <property type="match status" value="2"/>
</dbReference>
<keyword evidence="3 6" id="KW-0812">Transmembrane</keyword>
<feature type="transmembrane region" description="Helical" evidence="6">
    <location>
        <begin position="536"/>
        <end position="555"/>
    </location>
</feature>
<feature type="transmembrane region" description="Helical" evidence="6">
    <location>
        <begin position="281"/>
        <end position="310"/>
    </location>
</feature>
<feature type="transmembrane region" description="Helical" evidence="6">
    <location>
        <begin position="562"/>
        <end position="583"/>
    </location>
</feature>
<dbReference type="Gene3D" id="1.20.1640.10">
    <property type="entry name" value="Multidrug efflux transporter AcrB transmembrane domain"/>
    <property type="match status" value="2"/>
</dbReference>
<organism evidence="8 9">
    <name type="scientific">Gordonia caeni</name>
    <dbReference type="NCBI Taxonomy" id="1007097"/>
    <lineage>
        <taxon>Bacteria</taxon>
        <taxon>Bacillati</taxon>
        <taxon>Actinomycetota</taxon>
        <taxon>Actinomycetes</taxon>
        <taxon>Mycobacteriales</taxon>
        <taxon>Gordoniaceae</taxon>
        <taxon>Gordonia</taxon>
    </lineage>
</organism>
<feature type="transmembrane region" description="Helical" evidence="6">
    <location>
        <begin position="240"/>
        <end position="260"/>
    </location>
</feature>
<keyword evidence="9" id="KW-1185">Reference proteome</keyword>
<feature type="transmembrane region" description="Helical" evidence="6">
    <location>
        <begin position="645"/>
        <end position="664"/>
    </location>
</feature>
<feature type="domain" description="SSD" evidence="7">
    <location>
        <begin position="205"/>
        <end position="338"/>
    </location>
</feature>
<feature type="transmembrane region" description="Helical" evidence="6">
    <location>
        <begin position="316"/>
        <end position="344"/>
    </location>
</feature>
<dbReference type="InterPro" id="IPR000731">
    <property type="entry name" value="SSD"/>
</dbReference>
<evidence type="ECO:0000313" key="8">
    <source>
        <dbReference type="EMBL" id="GAA3965141.1"/>
    </source>
</evidence>
<gene>
    <name evidence="8" type="ORF">GCM10022231_27260</name>
</gene>
<reference evidence="9" key="1">
    <citation type="journal article" date="2019" name="Int. J. Syst. Evol. Microbiol.">
        <title>The Global Catalogue of Microorganisms (GCM) 10K type strain sequencing project: providing services to taxonomists for standard genome sequencing and annotation.</title>
        <authorList>
            <consortium name="The Broad Institute Genomics Platform"/>
            <consortium name="The Broad Institute Genome Sequencing Center for Infectious Disease"/>
            <person name="Wu L."/>
            <person name="Ma J."/>
        </authorList>
    </citation>
    <scope>NUCLEOTIDE SEQUENCE [LARGE SCALE GENOMIC DNA]</scope>
    <source>
        <strain evidence="9">JCM 16923</strain>
    </source>
</reference>
<evidence type="ECO:0000256" key="2">
    <source>
        <dbReference type="ARBA" id="ARBA00022475"/>
    </source>
</evidence>
<dbReference type="Proteomes" id="UP001418444">
    <property type="component" value="Unassembled WGS sequence"/>
</dbReference>
<feature type="transmembrane region" description="Helical" evidence="6">
    <location>
        <begin position="676"/>
        <end position="701"/>
    </location>
</feature>
<feature type="transmembrane region" description="Helical" evidence="6">
    <location>
        <begin position="603"/>
        <end position="624"/>
    </location>
</feature>
<dbReference type="EMBL" id="BAAAZW010000008">
    <property type="protein sequence ID" value="GAA3965141.1"/>
    <property type="molecule type" value="Genomic_DNA"/>
</dbReference>
<evidence type="ECO:0000256" key="3">
    <source>
        <dbReference type="ARBA" id="ARBA00022692"/>
    </source>
</evidence>
<dbReference type="PANTHER" id="PTHR33406:SF13">
    <property type="entry name" value="MEMBRANE PROTEIN YDFJ"/>
    <property type="match status" value="1"/>
</dbReference>
<comment type="subcellular location">
    <subcellularLocation>
        <location evidence="1">Cell membrane</location>
        <topology evidence="1">Multi-pass membrane protein</topology>
    </subcellularLocation>
</comment>
<keyword evidence="5 6" id="KW-0472">Membrane</keyword>
<sequence length="742" mass="78187">MSSALFRLGRFSFRHKWWVIGAWVALIALMAGLILGLNPKFAKDFELPGTDAGIAMEQMEAEFPALTEQQTKSRTTVVVAAQDGLDKHTEQIDALTKALAGLPEVTDPQQIADPVTVAQADPALASQVLSDNGRIGLITVSQDLDLMDLKPADKKALLDVIEEHRGDGLQVEATSGVMQAMDSGGTAEILGFGVAFVVMIVAFGALIAAFIPLVTGIVGVGLTMMMLMVSASFMTVNQTATGIVLMLGIAVSIDYALFIVSRYRTERNRGGDPADAAGRAVGTAGTAVVFAGLTVIIAVVALMVIGIPLITQMGLGAALAVLVAVLTALTLIPAILGAVGRFAFVPRIPWIKHAEASEDVDTLGVKFGKAIVAKPLPFILVGLAILVAAAVPVKGMELGLDMTADDEIAAQELVKEGFGEGINGQLFVVVHAGDDGDVAAAADSAVADIKGLPDVYQPETVTWIGNGTDPQNPNAGADTAMILVTPESSPASTQTHDLMESIRGFAPAIEAQNAEIHVGGQTAIMSDLSAKLDKALIPYIAVVVGLAFLIMIGVFRSLWVPLIGTLGFVFSVLATFGITTLVFTDGWLGLIDHTQPLLSFLPIFLVGVVFGLAMDYQVFLVTRMREEFLHGMSPKDAIVAGYRHGARVVTSAAIIMISVFAAFMLSPETTNKMLGFALAVAVFFDAFIIRMIVVPAVISMLGEKAWGLPRWLDKLVINFDVEGSAVRHRGVSSSAEEQVSLT</sequence>
<dbReference type="InterPro" id="IPR050545">
    <property type="entry name" value="Mycobact_MmpL"/>
</dbReference>